<evidence type="ECO:0000256" key="1">
    <source>
        <dbReference type="SAM" id="MobiDB-lite"/>
    </source>
</evidence>
<feature type="compositionally biased region" description="Basic and acidic residues" evidence="1">
    <location>
        <begin position="1"/>
        <end position="15"/>
    </location>
</feature>
<name>A0A485KCU4_9STRA</name>
<protein>
    <submittedName>
        <fullName evidence="3">Aste57867_2477 protein</fullName>
    </submittedName>
</protein>
<reference evidence="3 4" key="1">
    <citation type="submission" date="2019-03" db="EMBL/GenBank/DDBJ databases">
        <authorList>
            <person name="Gaulin E."/>
            <person name="Dumas B."/>
        </authorList>
    </citation>
    <scope>NUCLEOTIDE SEQUENCE [LARGE SCALE GENOMIC DNA]</scope>
    <source>
        <strain evidence="3">CBS 568.67</strain>
    </source>
</reference>
<reference evidence="2" key="2">
    <citation type="submission" date="2019-06" db="EMBL/GenBank/DDBJ databases">
        <title>Genomics analysis of Aphanomyces spp. identifies a new class of oomycete effector associated with host adaptation.</title>
        <authorList>
            <person name="Gaulin E."/>
        </authorList>
    </citation>
    <scope>NUCLEOTIDE SEQUENCE</scope>
    <source>
        <strain evidence="2">CBS 578.67</strain>
    </source>
</reference>
<gene>
    <name evidence="3" type="primary">Aste57867_2477</name>
    <name evidence="2" type="ORF">As57867_002471</name>
    <name evidence="3" type="ORF">ASTE57867_2477</name>
</gene>
<sequence length="952" mass="108031">MEERDVLRRAREDLHAKRRKKTNSTARPPSPSHKGTRGVSTAAAEKIVQRHPGLPRVLNAAKPSASYKWIEQLPRKLCIARKSPPHALLRCRQLIDQGRKLPIEFTPRETAALQYRLRVRMETLWEELKIPHVDRDYFLAVHGTDLESMIDHVQLLGVHYQCTLRALHCIQYREELLQQRPHPSSDVWIQSVVRVSCATVEAIEMWRDTLWYPHAFRSTHGGNYLAKMTSDCASVASTAFCPVLAPLQGNKPASICVGQPHLAPTNRQWWAARILQREAETQAHVQTLQAQWATQDQFVPLLKWDPTNAASTPVTRRCVTTDTDCFVYRPWVDCVDLITVRAMATLQRRWKQFLEARRVARTTQSQVSFGQMTTNTTAHGLVVVPKHRAAQKWCTMRLDRVPGSMLRLYTSKVELHVPARGVRPFIRRADAASLWTTCPRKAAAECIQLAWKTFVWRQRERQKQDKLDAYREMWLKKRKSVDSAGSTPCLFLFENRQVVDLPRHSESAAVLLHGTETHALSQTHARRDDDSMGGGANPQEACEAPMLPCDPAQNQTPGHHHRDVTAQTIQRWYRARRHRHTFYATARRVLQTLMRLKASPTKIQPPPQRYAASPKAMVSRFHDWWTRSRDSRPDETSSSGVLVYRSRVHRAVRVIQHRWKTYKRHAKLAVLRALWLTKRKSIAHDAPVGKDVARLTTTTTTVPSRINPPLACFQLEHLSVHVTAKSTKPTAVACFLHVQVLDNLASPLLFQTRGEPLVHDVVEWNDVVFFLPGLSPTAHVVLTLVGLTIWKKHKFLGQWSGPLQTGSHDSCCHGLVHIVVVHPAKHGKKPISFCNSTDMVTAAVRWSCAAVPTLDCGIVTGYLCSPIATASYVLCLRDDALHVYNASNRATPALRLNLATQIQRCTCDNHCVYLDFVDGGKHMRFVFEYPDGRAAHSWHRLLSSAGHTQQAT</sequence>
<dbReference type="Proteomes" id="UP000332933">
    <property type="component" value="Unassembled WGS sequence"/>
</dbReference>
<keyword evidence="4" id="KW-1185">Reference proteome</keyword>
<evidence type="ECO:0000313" key="2">
    <source>
        <dbReference type="EMBL" id="KAF0717132.1"/>
    </source>
</evidence>
<feature type="region of interest" description="Disordered" evidence="1">
    <location>
        <begin position="1"/>
        <end position="41"/>
    </location>
</feature>
<evidence type="ECO:0000313" key="4">
    <source>
        <dbReference type="Proteomes" id="UP000332933"/>
    </source>
</evidence>
<dbReference type="EMBL" id="CAADRA010000300">
    <property type="protein sequence ID" value="VFT79676.1"/>
    <property type="molecule type" value="Genomic_DNA"/>
</dbReference>
<organism evidence="3 4">
    <name type="scientific">Aphanomyces stellatus</name>
    <dbReference type="NCBI Taxonomy" id="120398"/>
    <lineage>
        <taxon>Eukaryota</taxon>
        <taxon>Sar</taxon>
        <taxon>Stramenopiles</taxon>
        <taxon>Oomycota</taxon>
        <taxon>Saprolegniomycetes</taxon>
        <taxon>Saprolegniales</taxon>
        <taxon>Verrucalvaceae</taxon>
        <taxon>Aphanomyces</taxon>
    </lineage>
</organism>
<dbReference type="EMBL" id="VJMH01000300">
    <property type="protein sequence ID" value="KAF0717132.1"/>
    <property type="molecule type" value="Genomic_DNA"/>
</dbReference>
<evidence type="ECO:0000313" key="3">
    <source>
        <dbReference type="EMBL" id="VFT79676.1"/>
    </source>
</evidence>
<dbReference type="AlphaFoldDB" id="A0A485KCU4"/>
<accession>A0A485KCU4</accession>
<proteinExistence type="predicted"/>